<dbReference type="EMBL" id="JAASRO010000001">
    <property type="protein sequence ID" value="NIK59387.1"/>
    <property type="molecule type" value="Genomic_DNA"/>
</dbReference>
<dbReference type="GO" id="GO:0016853">
    <property type="term" value="F:isomerase activity"/>
    <property type="evidence" value="ECO:0007669"/>
    <property type="project" value="UniProtKB-KW"/>
</dbReference>
<dbReference type="InterPro" id="IPR037401">
    <property type="entry name" value="SnoaL-like"/>
</dbReference>
<keyword evidence="3" id="KW-1185">Reference proteome</keyword>
<dbReference type="Proteomes" id="UP000555407">
    <property type="component" value="Unassembled WGS sequence"/>
</dbReference>
<evidence type="ECO:0000259" key="1">
    <source>
        <dbReference type="Pfam" id="PF12680"/>
    </source>
</evidence>
<feature type="domain" description="SnoaL-like" evidence="1">
    <location>
        <begin position="12"/>
        <end position="103"/>
    </location>
</feature>
<gene>
    <name evidence="2" type="ORF">BJY22_005104</name>
</gene>
<dbReference type="RefSeq" id="WP_167211084.1">
    <property type="nucleotide sequence ID" value="NZ_JAASRO010000001.1"/>
</dbReference>
<accession>A0A7X6A2K7</accession>
<dbReference type="Pfam" id="PF12680">
    <property type="entry name" value="SnoaL_2"/>
    <property type="match status" value="1"/>
</dbReference>
<sequence length="113" mass="12543">MAGARTPEELESMFEDAFVLHDQEALAQLFEPDAVLRPAGARGPLVGPGPVHGRDEIQRLLVDLWDHQEAYVADPQTVLQLRGTALVISRLAVNVVRRTPDGRWRYAIVYLGS</sequence>
<dbReference type="AlphaFoldDB" id="A0A7X6A2K7"/>
<comment type="caution">
    <text evidence="2">The sequence shown here is derived from an EMBL/GenBank/DDBJ whole genome shotgun (WGS) entry which is preliminary data.</text>
</comment>
<dbReference type="SUPFAM" id="SSF54427">
    <property type="entry name" value="NTF2-like"/>
    <property type="match status" value="1"/>
</dbReference>
<keyword evidence="2" id="KW-0413">Isomerase</keyword>
<evidence type="ECO:0000313" key="2">
    <source>
        <dbReference type="EMBL" id="NIK59387.1"/>
    </source>
</evidence>
<organism evidence="2 3">
    <name type="scientific">Kribbella shirazensis</name>
    <dbReference type="NCBI Taxonomy" id="1105143"/>
    <lineage>
        <taxon>Bacteria</taxon>
        <taxon>Bacillati</taxon>
        <taxon>Actinomycetota</taxon>
        <taxon>Actinomycetes</taxon>
        <taxon>Propionibacteriales</taxon>
        <taxon>Kribbellaceae</taxon>
        <taxon>Kribbella</taxon>
    </lineage>
</organism>
<protein>
    <submittedName>
        <fullName evidence="2">Ketosteroid isomerase-like protein</fullName>
    </submittedName>
</protein>
<dbReference type="Gene3D" id="3.10.450.50">
    <property type="match status" value="1"/>
</dbReference>
<reference evidence="2 3" key="1">
    <citation type="submission" date="2020-03" db="EMBL/GenBank/DDBJ databases">
        <title>Sequencing the genomes of 1000 actinobacteria strains.</title>
        <authorList>
            <person name="Klenk H.-P."/>
        </authorList>
    </citation>
    <scope>NUCLEOTIDE SEQUENCE [LARGE SCALE GENOMIC DNA]</scope>
    <source>
        <strain evidence="2 3">DSM 45490</strain>
    </source>
</reference>
<proteinExistence type="predicted"/>
<name>A0A7X6A2K7_9ACTN</name>
<dbReference type="InterPro" id="IPR032710">
    <property type="entry name" value="NTF2-like_dom_sf"/>
</dbReference>
<evidence type="ECO:0000313" key="3">
    <source>
        <dbReference type="Proteomes" id="UP000555407"/>
    </source>
</evidence>